<sequence length="281" mass="31291">MSAPEDFTATEEGLRMLSRCISSLEDRQSKVVRLVLSLNVNPRRMRHEYYASIIERLSCTSPPTHFRLEETTLDAVSFIQSSVCNVACNHGSRLGEMYTAHQDQVFYRIAHFLMASATAAKTCLGDTSSSELDDLLIAIFSAYRSDEARKQLAHIAISASACAMADIHVLDSTYRRLDADVLTNDETGIWGLSLSYLISELQHFQTLRIQLEQDNVSFVEVAGKCLDLLGSQPNRSAIDTFVKVVSGSYDADDELKDLIRALKAFIPEDKVSQYPILDALP</sequence>
<dbReference type="EMBL" id="MLYV02001084">
    <property type="protein sequence ID" value="PSR73334.1"/>
    <property type="molecule type" value="Genomic_DNA"/>
</dbReference>
<evidence type="ECO:0000313" key="2">
    <source>
        <dbReference type="Proteomes" id="UP000186601"/>
    </source>
</evidence>
<evidence type="ECO:0000313" key="1">
    <source>
        <dbReference type="EMBL" id="PSR73334.1"/>
    </source>
</evidence>
<comment type="caution">
    <text evidence="1">The sequence shown here is derived from an EMBL/GenBank/DDBJ whole genome shotgun (WGS) entry which is preliminary data.</text>
</comment>
<proteinExistence type="predicted"/>
<organism evidence="1 2">
    <name type="scientific">Hermanssonia centrifuga</name>
    <dbReference type="NCBI Taxonomy" id="98765"/>
    <lineage>
        <taxon>Eukaryota</taxon>
        <taxon>Fungi</taxon>
        <taxon>Dikarya</taxon>
        <taxon>Basidiomycota</taxon>
        <taxon>Agaricomycotina</taxon>
        <taxon>Agaricomycetes</taxon>
        <taxon>Polyporales</taxon>
        <taxon>Meruliaceae</taxon>
        <taxon>Hermanssonia</taxon>
    </lineage>
</organism>
<reference evidence="1 2" key="1">
    <citation type="submission" date="2018-02" db="EMBL/GenBank/DDBJ databases">
        <title>Genome sequence of the basidiomycete white-rot fungus Phlebia centrifuga.</title>
        <authorList>
            <person name="Granchi Z."/>
            <person name="Peng M."/>
            <person name="de Vries R.P."/>
            <person name="Hilden K."/>
            <person name="Makela M.R."/>
            <person name="Grigoriev I."/>
            <person name="Riley R."/>
        </authorList>
    </citation>
    <scope>NUCLEOTIDE SEQUENCE [LARGE SCALE GENOMIC DNA]</scope>
    <source>
        <strain evidence="1 2">FBCC195</strain>
    </source>
</reference>
<keyword evidence="2" id="KW-1185">Reference proteome</keyword>
<gene>
    <name evidence="1" type="ORF">PHLCEN_2v10825</name>
</gene>
<dbReference type="AlphaFoldDB" id="A0A2R6NLU8"/>
<dbReference type="Proteomes" id="UP000186601">
    <property type="component" value="Unassembled WGS sequence"/>
</dbReference>
<accession>A0A2R6NLU8</accession>
<name>A0A2R6NLU8_9APHY</name>
<protein>
    <submittedName>
        <fullName evidence="1">Uncharacterized protein</fullName>
    </submittedName>
</protein>